<sequence length="179" mass="21183">MILETERLILREMGQADFHDLAEILQDPKVMYAYEHDFSESDVQEWLDRQADRYRKYGFGLWAAVLKDTNEIIGQAGLTVQPYKNTEVLEIGYLLKERFWHYGYAKEAACGCREYAFQHLNRDKVYSIIKADNFASIKVAESIGMSREDEFITRYYNGDMLHFLYSVRRQPNEFSYKGR</sequence>
<evidence type="ECO:0000313" key="2">
    <source>
        <dbReference type="EMBL" id="RGE60973.1"/>
    </source>
</evidence>
<dbReference type="Gene3D" id="3.40.630.30">
    <property type="match status" value="1"/>
</dbReference>
<dbReference type="SUPFAM" id="SSF55729">
    <property type="entry name" value="Acyl-CoA N-acyltransferases (Nat)"/>
    <property type="match status" value="1"/>
</dbReference>
<protein>
    <submittedName>
        <fullName evidence="2">N-acetyltransferase</fullName>
    </submittedName>
</protein>
<comment type="caution">
    <text evidence="2">The sequence shown here is derived from an EMBL/GenBank/DDBJ whole genome shotgun (WGS) entry which is preliminary data.</text>
</comment>
<dbReference type="GeneID" id="97987302"/>
<dbReference type="InterPro" id="IPR016181">
    <property type="entry name" value="Acyl_CoA_acyltransferase"/>
</dbReference>
<dbReference type="InterPro" id="IPR000182">
    <property type="entry name" value="GNAT_dom"/>
</dbReference>
<dbReference type="AlphaFoldDB" id="A0A3E3I5Q0"/>
<name>A0A3E3I5Q0_9FIRM</name>
<dbReference type="PANTHER" id="PTHR43792:SF1">
    <property type="entry name" value="N-ACETYLTRANSFERASE DOMAIN-CONTAINING PROTEIN"/>
    <property type="match status" value="1"/>
</dbReference>
<reference evidence="2" key="1">
    <citation type="submission" date="2018-08" db="EMBL/GenBank/DDBJ databases">
        <title>A genome reference for cultivated species of the human gut microbiota.</title>
        <authorList>
            <person name="Zou Y."/>
            <person name="Xue W."/>
            <person name="Luo G."/>
        </authorList>
    </citation>
    <scope>NUCLEOTIDE SEQUENCE [LARGE SCALE GENOMIC DNA]</scope>
    <source>
        <strain evidence="2">TF05-5AC</strain>
    </source>
</reference>
<keyword evidence="3" id="KW-1185">Reference proteome</keyword>
<dbReference type="Proteomes" id="UP000260812">
    <property type="component" value="Unassembled WGS sequence"/>
</dbReference>
<evidence type="ECO:0000259" key="1">
    <source>
        <dbReference type="PROSITE" id="PS51186"/>
    </source>
</evidence>
<gene>
    <name evidence="2" type="ORF">DXC51_10550</name>
</gene>
<dbReference type="InterPro" id="IPR051531">
    <property type="entry name" value="N-acetyltransferase"/>
</dbReference>
<dbReference type="PANTHER" id="PTHR43792">
    <property type="entry name" value="GNAT FAMILY, PUTATIVE (AFU_ORTHOLOGUE AFUA_3G00765)-RELATED-RELATED"/>
    <property type="match status" value="1"/>
</dbReference>
<accession>A0A3E3I5Q0</accession>
<feature type="domain" description="N-acetyltransferase" evidence="1">
    <location>
        <begin position="8"/>
        <end position="170"/>
    </location>
</feature>
<dbReference type="EMBL" id="QVLV01000006">
    <property type="protein sequence ID" value="RGE60973.1"/>
    <property type="molecule type" value="Genomic_DNA"/>
</dbReference>
<dbReference type="PROSITE" id="PS51186">
    <property type="entry name" value="GNAT"/>
    <property type="match status" value="1"/>
</dbReference>
<evidence type="ECO:0000313" key="3">
    <source>
        <dbReference type="Proteomes" id="UP000260812"/>
    </source>
</evidence>
<organism evidence="2 3">
    <name type="scientific">Eisenbergiella massiliensis</name>
    <dbReference type="NCBI Taxonomy" id="1720294"/>
    <lineage>
        <taxon>Bacteria</taxon>
        <taxon>Bacillati</taxon>
        <taxon>Bacillota</taxon>
        <taxon>Clostridia</taxon>
        <taxon>Lachnospirales</taxon>
        <taxon>Lachnospiraceae</taxon>
        <taxon>Eisenbergiella</taxon>
    </lineage>
</organism>
<dbReference type="RefSeq" id="WP_117544483.1">
    <property type="nucleotide sequence ID" value="NZ_JBKUNB010000006.1"/>
</dbReference>
<keyword evidence="2" id="KW-0808">Transferase</keyword>
<proteinExistence type="predicted"/>
<dbReference type="GO" id="GO:0016747">
    <property type="term" value="F:acyltransferase activity, transferring groups other than amino-acyl groups"/>
    <property type="evidence" value="ECO:0007669"/>
    <property type="project" value="InterPro"/>
</dbReference>
<dbReference type="Pfam" id="PF13302">
    <property type="entry name" value="Acetyltransf_3"/>
    <property type="match status" value="1"/>
</dbReference>